<dbReference type="AlphaFoldDB" id="A0A1N7H3U2"/>
<evidence type="ECO:0000313" key="2">
    <source>
        <dbReference type="EMBL" id="SIS19491.1"/>
    </source>
</evidence>
<accession>A0A1N7H3U2</accession>
<evidence type="ECO:0000259" key="1">
    <source>
        <dbReference type="Pfam" id="PF12728"/>
    </source>
</evidence>
<dbReference type="NCBIfam" id="TIGR01764">
    <property type="entry name" value="excise"/>
    <property type="match status" value="1"/>
</dbReference>
<dbReference type="EMBL" id="FTNT01000011">
    <property type="protein sequence ID" value="SIS19491.1"/>
    <property type="molecule type" value="Genomic_DNA"/>
</dbReference>
<name>A0A1N7H3U2_9NOCA</name>
<protein>
    <submittedName>
        <fullName evidence="2">DNA binding domain-containing protein, excisionase family</fullName>
    </submittedName>
</protein>
<dbReference type="Proteomes" id="UP000186218">
    <property type="component" value="Unassembled WGS sequence"/>
</dbReference>
<dbReference type="InterPro" id="IPR010093">
    <property type="entry name" value="SinI_DNA-bd"/>
</dbReference>
<evidence type="ECO:0000313" key="3">
    <source>
        <dbReference type="Proteomes" id="UP000186218"/>
    </source>
</evidence>
<dbReference type="SUPFAM" id="SSF46955">
    <property type="entry name" value="Putative DNA-binding domain"/>
    <property type="match status" value="1"/>
</dbReference>
<dbReference type="OrthoDB" id="4870800at2"/>
<keyword evidence="3" id="KW-1185">Reference proteome</keyword>
<sequence>MSARRSFTTPNRLADDLGVTDRTVRRWIAEGRLKAVRLSERVIRIDTAEVDRFLAQAETNGR</sequence>
<proteinExistence type="predicted"/>
<feature type="domain" description="Helix-turn-helix" evidence="1">
    <location>
        <begin position="14"/>
        <end position="56"/>
    </location>
</feature>
<dbReference type="InterPro" id="IPR041657">
    <property type="entry name" value="HTH_17"/>
</dbReference>
<organism evidence="2 3">
    <name type="scientific">Williamsia sterculiae</name>
    <dbReference type="NCBI Taxonomy" id="1344003"/>
    <lineage>
        <taxon>Bacteria</taxon>
        <taxon>Bacillati</taxon>
        <taxon>Actinomycetota</taxon>
        <taxon>Actinomycetes</taxon>
        <taxon>Mycobacteriales</taxon>
        <taxon>Nocardiaceae</taxon>
        <taxon>Williamsia</taxon>
    </lineage>
</organism>
<dbReference type="Gene3D" id="1.10.1660.10">
    <property type="match status" value="1"/>
</dbReference>
<dbReference type="InterPro" id="IPR009061">
    <property type="entry name" value="DNA-bd_dom_put_sf"/>
</dbReference>
<dbReference type="Pfam" id="PF12728">
    <property type="entry name" value="HTH_17"/>
    <property type="match status" value="1"/>
</dbReference>
<dbReference type="RefSeq" id="WP_076482072.1">
    <property type="nucleotide sequence ID" value="NZ_FTNT01000011.1"/>
</dbReference>
<reference evidence="2 3" key="1">
    <citation type="submission" date="2017-01" db="EMBL/GenBank/DDBJ databases">
        <authorList>
            <person name="Mah S.A."/>
            <person name="Swanson W.J."/>
            <person name="Moy G.W."/>
            <person name="Vacquier V.D."/>
        </authorList>
    </citation>
    <scope>NUCLEOTIDE SEQUENCE [LARGE SCALE GENOMIC DNA]</scope>
    <source>
        <strain evidence="2 3">CPCC 203464</strain>
    </source>
</reference>
<gene>
    <name evidence="2" type="ORF">SAMN05445060_3485</name>
</gene>
<dbReference type="GO" id="GO:0003677">
    <property type="term" value="F:DNA binding"/>
    <property type="evidence" value="ECO:0007669"/>
    <property type="project" value="InterPro"/>
</dbReference>